<dbReference type="EMBL" id="JASNFN010000023">
    <property type="protein sequence ID" value="MDP5184378.1"/>
    <property type="molecule type" value="Genomic_DNA"/>
</dbReference>
<keyword evidence="4" id="KW-1185">Reference proteome</keyword>
<comment type="caution">
    <text evidence="3">The sequence shown here is derived from an EMBL/GenBank/DDBJ whole genome shotgun (WGS) entry which is preliminary data.</text>
</comment>
<feature type="transmembrane region" description="Helical" evidence="2">
    <location>
        <begin position="267"/>
        <end position="289"/>
    </location>
</feature>
<gene>
    <name evidence="3" type="ORF">QOZ88_17220</name>
</gene>
<feature type="transmembrane region" description="Helical" evidence="2">
    <location>
        <begin position="93"/>
        <end position="121"/>
    </location>
</feature>
<feature type="transmembrane region" description="Helical" evidence="2">
    <location>
        <begin position="38"/>
        <end position="57"/>
    </location>
</feature>
<keyword evidence="2" id="KW-1133">Transmembrane helix</keyword>
<evidence type="ECO:0000256" key="2">
    <source>
        <dbReference type="SAM" id="Phobius"/>
    </source>
</evidence>
<feature type="transmembrane region" description="Helical" evidence="2">
    <location>
        <begin position="229"/>
        <end position="255"/>
    </location>
</feature>
<dbReference type="Proteomes" id="UP001233673">
    <property type="component" value="Unassembled WGS sequence"/>
</dbReference>
<feature type="transmembrane region" description="Helical" evidence="2">
    <location>
        <begin position="381"/>
        <end position="408"/>
    </location>
</feature>
<evidence type="ECO:0000313" key="4">
    <source>
        <dbReference type="Proteomes" id="UP001233673"/>
    </source>
</evidence>
<feature type="transmembrane region" description="Helical" evidence="2">
    <location>
        <begin position="201"/>
        <end position="223"/>
    </location>
</feature>
<sequence length="460" mass="47341">MSGILPALSGPTADRLLLAALALAVAGLLLVISRRQPILLAAGYLGVMCFVPIWSGIAVGVYFQPQVLMGLLVLAVAVPRIRRLGGRLAAVDLLVVLLVVGCLAPLAVGTATLSSVVVAAVQYLGAYLVGRLLPSLVGWDRLLRLVLVVFSLLAVATLAENLTGTNPFLSFPGSPGLRALWDGIQIRGGVARAEGAFGHSIALGASLALALPLVLAAPVRAWVRVTAAAVMLGAVVVTYSRIGLVTAVLGVALSVLMARELTVRLRVLLVGAGAAVLAVTAPLLSRVFLAAGDEATNSAAYRADLLALVGEIDALGFSSSFSRGPDGSVRFDSFGSIDSALILHGLTYGWMPLLVVLVLLGAAVVAVALRRAAAPTIAIAAQVPALATVALITQYATLVWFVGGLAVWAQLARPPRPAEEPGDGWPGVPTTDDVPSDQRVGRIPSSLRRPLDTRVAGGRV</sequence>
<keyword evidence="2" id="KW-0812">Transmembrane</keyword>
<evidence type="ECO:0000313" key="3">
    <source>
        <dbReference type="EMBL" id="MDP5184378.1"/>
    </source>
</evidence>
<feature type="transmembrane region" description="Helical" evidence="2">
    <location>
        <begin position="141"/>
        <end position="159"/>
    </location>
</feature>
<accession>A0ABT9IFN7</accession>
<feature type="region of interest" description="Disordered" evidence="1">
    <location>
        <begin position="416"/>
        <end position="460"/>
    </location>
</feature>
<feature type="transmembrane region" description="Helical" evidence="2">
    <location>
        <begin position="348"/>
        <end position="369"/>
    </location>
</feature>
<feature type="transmembrane region" description="Helical" evidence="2">
    <location>
        <begin position="63"/>
        <end position="81"/>
    </location>
</feature>
<proteinExistence type="predicted"/>
<keyword evidence="2" id="KW-0472">Membrane</keyword>
<name>A0ABT9IFN7_9ACTN</name>
<evidence type="ECO:0008006" key="5">
    <source>
        <dbReference type="Google" id="ProtNLM"/>
    </source>
</evidence>
<dbReference type="RefSeq" id="WP_306000943.1">
    <property type="nucleotide sequence ID" value="NZ_JASNFN010000023.1"/>
</dbReference>
<protein>
    <recommendedName>
        <fullName evidence="5">O-antigen ligase like membrane protein</fullName>
    </recommendedName>
</protein>
<organism evidence="3 4">
    <name type="scientific">Blastococcus carthaginiensis</name>
    <dbReference type="NCBI Taxonomy" id="3050034"/>
    <lineage>
        <taxon>Bacteria</taxon>
        <taxon>Bacillati</taxon>
        <taxon>Actinomycetota</taxon>
        <taxon>Actinomycetes</taxon>
        <taxon>Geodermatophilales</taxon>
        <taxon>Geodermatophilaceae</taxon>
        <taxon>Blastococcus</taxon>
    </lineage>
</organism>
<feature type="transmembrane region" description="Helical" evidence="2">
    <location>
        <begin position="12"/>
        <end position="31"/>
    </location>
</feature>
<reference evidence="4" key="1">
    <citation type="submission" date="2023-05" db="EMBL/GenBank/DDBJ databases">
        <title>Draft genome of Pseudofrankia sp. BMG5.37.</title>
        <authorList>
            <person name="Gtari M."/>
            <person name="Ghodhbane F."/>
            <person name="Sbissi I."/>
        </authorList>
    </citation>
    <scope>NUCLEOTIDE SEQUENCE [LARGE SCALE GENOMIC DNA]</scope>
    <source>
        <strain evidence="4">BMG 814</strain>
    </source>
</reference>
<evidence type="ECO:0000256" key="1">
    <source>
        <dbReference type="SAM" id="MobiDB-lite"/>
    </source>
</evidence>